<comment type="caution">
    <text evidence="2">The sequence shown here is derived from an EMBL/GenBank/DDBJ whole genome shotgun (WGS) entry which is preliminary data.</text>
</comment>
<dbReference type="Pfam" id="PF13671">
    <property type="entry name" value="AAA_33"/>
    <property type="match status" value="1"/>
</dbReference>
<dbReference type="PANTHER" id="PTHR12083">
    <property type="entry name" value="BIFUNCTIONAL POLYNUCLEOTIDE PHOSPHATASE/KINASE"/>
    <property type="match status" value="1"/>
</dbReference>
<protein>
    <submittedName>
        <fullName evidence="2">DNA kinase/phosphatase Pnk1</fullName>
    </submittedName>
</protein>
<feature type="region of interest" description="Disordered" evidence="1">
    <location>
        <begin position="257"/>
        <end position="278"/>
    </location>
</feature>
<evidence type="ECO:0000313" key="3">
    <source>
        <dbReference type="Proteomes" id="UP001320420"/>
    </source>
</evidence>
<dbReference type="Pfam" id="PF08645">
    <property type="entry name" value="PNK3P"/>
    <property type="match status" value="1"/>
</dbReference>
<dbReference type="NCBIfam" id="TIGR01664">
    <property type="entry name" value="DNA-3'-Pase"/>
    <property type="match status" value="1"/>
</dbReference>
<dbReference type="InterPro" id="IPR036412">
    <property type="entry name" value="HAD-like_sf"/>
</dbReference>
<dbReference type="Gene3D" id="3.40.50.300">
    <property type="entry name" value="P-loop containing nucleotide triphosphate hydrolases"/>
    <property type="match status" value="1"/>
</dbReference>
<dbReference type="InterPro" id="IPR013954">
    <property type="entry name" value="PNK3P"/>
</dbReference>
<sequence>MTPVSGAAATAAGADGKRKADRPISPPPVKRKAQSSISTEHAEGAVASFFTPASQKPREQTRTIWTERAPNDDTPATLLVGRYEPASDGGDDDATKKEDSERLSGVKRRKIAAFDLDSTLIATASGKRHSDDPADWKWWDASVPARLRQLYHEENYRVVILSNQAGLTLHPDPHAKTKGPKNLGKDRVAKFKQKCAAVLAQLDIPTAVYAATGRDIYRKPRPGMWAEVCDDYDLAPAEVDREASFFVGDAGGRTARLVDGGGGGEGAGDAKNKKTKTRNPAVAKDFSCSDRNFAHNVGVAYRTPEEYFLGEAPREFLRDFDLAAFPYPSATTAAADSDNNSSNKEGSKKELQEEGSTATNTNVLFERKNARDLVLFCGPPGSGKSTFFRRYLQPLGYERVNQDTLKTRAKCLRAASDLLSASASAGTSEQVGGGVVVDNTNPDKEGRREWVELARRHGVPVRCVWLRAPAAVCEHNDVVRALNKGMNPEARTALPKLAFNSFFARFQEPTVGEGFQDVVAVDFQFRGTKEEYEIWGRYWT</sequence>
<dbReference type="SUPFAM" id="SSF52540">
    <property type="entry name" value="P-loop containing nucleoside triphosphate hydrolases"/>
    <property type="match status" value="1"/>
</dbReference>
<organism evidence="2 3">
    <name type="scientific">Diatrype stigma</name>
    <dbReference type="NCBI Taxonomy" id="117547"/>
    <lineage>
        <taxon>Eukaryota</taxon>
        <taxon>Fungi</taxon>
        <taxon>Dikarya</taxon>
        <taxon>Ascomycota</taxon>
        <taxon>Pezizomycotina</taxon>
        <taxon>Sordariomycetes</taxon>
        <taxon>Xylariomycetidae</taxon>
        <taxon>Xylariales</taxon>
        <taxon>Diatrypaceae</taxon>
        <taxon>Diatrype</taxon>
    </lineage>
</organism>
<dbReference type="PANTHER" id="PTHR12083:SF9">
    <property type="entry name" value="BIFUNCTIONAL POLYNUCLEOTIDE PHOSPHATASE_KINASE"/>
    <property type="match status" value="1"/>
</dbReference>
<dbReference type="GO" id="GO:0046403">
    <property type="term" value="F:polynucleotide 3'-phosphatase activity"/>
    <property type="evidence" value="ECO:0007669"/>
    <property type="project" value="TreeGrafter"/>
</dbReference>
<proteinExistence type="predicted"/>
<accession>A0AAN9U4M9</accession>
<feature type="compositionally biased region" description="Polar residues" evidence="1">
    <location>
        <begin position="331"/>
        <end position="344"/>
    </location>
</feature>
<feature type="region of interest" description="Disordered" evidence="1">
    <location>
        <begin position="1"/>
        <end position="103"/>
    </location>
</feature>
<dbReference type="NCBIfam" id="TIGR01662">
    <property type="entry name" value="HAD-SF-IIIA"/>
    <property type="match status" value="1"/>
</dbReference>
<keyword evidence="2" id="KW-0808">Transferase</keyword>
<evidence type="ECO:0000313" key="2">
    <source>
        <dbReference type="EMBL" id="KAK7739096.1"/>
    </source>
</evidence>
<dbReference type="FunFam" id="3.40.50.1000:FF:000078">
    <property type="entry name" value="Bifunctional polynucleotide phosphatase/kinase"/>
    <property type="match status" value="1"/>
</dbReference>
<evidence type="ECO:0000256" key="1">
    <source>
        <dbReference type="SAM" id="MobiDB-lite"/>
    </source>
</evidence>
<dbReference type="GO" id="GO:0003690">
    <property type="term" value="F:double-stranded DNA binding"/>
    <property type="evidence" value="ECO:0007669"/>
    <property type="project" value="TreeGrafter"/>
</dbReference>
<reference evidence="2 3" key="1">
    <citation type="submission" date="2024-02" db="EMBL/GenBank/DDBJ databases">
        <title>De novo assembly and annotation of 12 fungi associated with fruit tree decline syndrome in Ontario, Canada.</title>
        <authorList>
            <person name="Sulman M."/>
            <person name="Ellouze W."/>
            <person name="Ilyukhin E."/>
        </authorList>
    </citation>
    <scope>NUCLEOTIDE SEQUENCE [LARGE SCALE GENOMIC DNA]</scope>
    <source>
        <strain evidence="2 3">M11/M66-122</strain>
    </source>
</reference>
<dbReference type="EMBL" id="JAKJXP020000190">
    <property type="protein sequence ID" value="KAK7739096.1"/>
    <property type="molecule type" value="Genomic_DNA"/>
</dbReference>
<keyword evidence="2" id="KW-0418">Kinase</keyword>
<dbReference type="SUPFAM" id="SSF56784">
    <property type="entry name" value="HAD-like"/>
    <property type="match status" value="1"/>
</dbReference>
<name>A0AAN9U4M9_9PEZI</name>
<dbReference type="Gene3D" id="3.40.50.1000">
    <property type="entry name" value="HAD superfamily/HAD-like"/>
    <property type="match status" value="1"/>
</dbReference>
<dbReference type="InterPro" id="IPR023214">
    <property type="entry name" value="HAD_sf"/>
</dbReference>
<keyword evidence="3" id="KW-1185">Reference proteome</keyword>
<feature type="region of interest" description="Disordered" evidence="1">
    <location>
        <begin position="331"/>
        <end position="361"/>
    </location>
</feature>
<dbReference type="InterPro" id="IPR006549">
    <property type="entry name" value="HAD-SF_hydro_IIIA"/>
</dbReference>
<feature type="compositionally biased region" description="Basic and acidic residues" evidence="1">
    <location>
        <begin position="93"/>
        <end position="103"/>
    </location>
</feature>
<dbReference type="GO" id="GO:0006281">
    <property type="term" value="P:DNA repair"/>
    <property type="evidence" value="ECO:0007669"/>
    <property type="project" value="TreeGrafter"/>
</dbReference>
<dbReference type="InterPro" id="IPR027417">
    <property type="entry name" value="P-loop_NTPase"/>
</dbReference>
<dbReference type="InterPro" id="IPR006551">
    <property type="entry name" value="Polynucleotide_phosphatase"/>
</dbReference>
<dbReference type="AlphaFoldDB" id="A0AAN9U4M9"/>
<dbReference type="GO" id="GO:0046404">
    <property type="term" value="F:ATP-dependent polydeoxyribonucleotide 5'-hydroxyl-kinase activity"/>
    <property type="evidence" value="ECO:0007669"/>
    <property type="project" value="TreeGrafter"/>
</dbReference>
<dbReference type="Proteomes" id="UP001320420">
    <property type="component" value="Unassembled WGS sequence"/>
</dbReference>
<gene>
    <name evidence="2" type="primary">pnk1</name>
    <name evidence="2" type="ORF">SLS62_011296</name>
</gene>